<evidence type="ECO:0000259" key="1">
    <source>
        <dbReference type="Pfam" id="PF00561"/>
    </source>
</evidence>
<dbReference type="Pfam" id="PF00561">
    <property type="entry name" value="Abhydrolase_1"/>
    <property type="match status" value="1"/>
</dbReference>
<dbReference type="EMBL" id="CAAHFG010000001">
    <property type="protein sequence ID" value="VGO12869.1"/>
    <property type="molecule type" value="Genomic_DNA"/>
</dbReference>
<dbReference type="InterPro" id="IPR029058">
    <property type="entry name" value="AB_hydrolase_fold"/>
</dbReference>
<name>A0A6C2TZ60_PONDE</name>
<accession>A0A6C2TZ60</accession>
<dbReference type="Gene3D" id="3.40.50.1820">
    <property type="entry name" value="alpha/beta hydrolase"/>
    <property type="match status" value="1"/>
</dbReference>
<reference evidence="2 3" key="1">
    <citation type="submission" date="2019-04" db="EMBL/GenBank/DDBJ databases">
        <authorList>
            <person name="Van Vliet M D."/>
        </authorList>
    </citation>
    <scope>NUCLEOTIDE SEQUENCE [LARGE SCALE GENOMIC DNA]</scope>
    <source>
        <strain evidence="2 3">F1</strain>
    </source>
</reference>
<dbReference type="RefSeq" id="WP_168442047.1">
    <property type="nucleotide sequence ID" value="NZ_CAAHFG010000001.1"/>
</dbReference>
<evidence type="ECO:0000313" key="2">
    <source>
        <dbReference type="EMBL" id="VGO12869.1"/>
    </source>
</evidence>
<feature type="domain" description="AB hydrolase-1" evidence="1">
    <location>
        <begin position="204"/>
        <end position="302"/>
    </location>
</feature>
<keyword evidence="3" id="KW-1185">Reference proteome</keyword>
<dbReference type="AlphaFoldDB" id="A0A6C2TZ60"/>
<protein>
    <recommendedName>
        <fullName evidence="1">AB hydrolase-1 domain-containing protein</fullName>
    </recommendedName>
</protein>
<dbReference type="SUPFAM" id="SSF53474">
    <property type="entry name" value="alpha/beta-Hydrolases"/>
    <property type="match status" value="1"/>
</dbReference>
<organism evidence="2 3">
    <name type="scientific">Pontiella desulfatans</name>
    <dbReference type="NCBI Taxonomy" id="2750659"/>
    <lineage>
        <taxon>Bacteria</taxon>
        <taxon>Pseudomonadati</taxon>
        <taxon>Kiritimatiellota</taxon>
        <taxon>Kiritimatiellia</taxon>
        <taxon>Kiritimatiellales</taxon>
        <taxon>Pontiellaceae</taxon>
        <taxon>Pontiella</taxon>
    </lineage>
</organism>
<sequence length="413" mass="45855">MKHSYLGLAALMLLLNGCTLLKLKQDLNMLEQQRTIGGTVVCDHPVTDSVVVVLWALDESGTSGYWLSRCGMEFSFMRDSGRYYLMAYADANEDGRYQETEYAGIFGNGKAIDLSADSTTDGLELRLLPPGQAKIPSHVKQTPREEVDAKFALRNSQLGELTTMDNPLFTDANGSLGLWTPVRFIEQFGIKVYFLEPYAPEKIPVLFIHGSSGHPGIWKPVVENLDPEKYQPWLAFYPSGMRLDTLGKGYAGFIDELRLKHGFGQIHVVGHSMGGLVARSMVQHYARLSNRARIPMFVTFATPWEGHSGARAGVRYAPDVVPCWYDMVPGSAFLRNLEEQPLPAETGHHLFFAYRGKATLAMKHVNNDGVVTLRSQLSSRIQAGATRVVGIDADHVEILSAPESLKTMDRLFD</sequence>
<proteinExistence type="predicted"/>
<gene>
    <name evidence="2" type="ORF">PDESU_01423</name>
</gene>
<evidence type="ECO:0000313" key="3">
    <source>
        <dbReference type="Proteomes" id="UP000366872"/>
    </source>
</evidence>
<dbReference type="InterPro" id="IPR000073">
    <property type="entry name" value="AB_hydrolase_1"/>
</dbReference>
<dbReference type="Proteomes" id="UP000366872">
    <property type="component" value="Unassembled WGS sequence"/>
</dbReference>